<evidence type="ECO:0000313" key="3">
    <source>
        <dbReference type="EMBL" id="KAH8082026.1"/>
    </source>
</evidence>
<dbReference type="Pfam" id="PF17667">
    <property type="entry name" value="Pkinase_fungal"/>
    <property type="match status" value="2"/>
</dbReference>
<dbReference type="Proteomes" id="UP000813824">
    <property type="component" value="Unassembled WGS sequence"/>
</dbReference>
<dbReference type="EMBL" id="JAEVFJ010000051">
    <property type="protein sequence ID" value="KAH8082026.1"/>
    <property type="molecule type" value="Genomic_DNA"/>
</dbReference>
<protein>
    <recommendedName>
        <fullName evidence="2">Fungal-type protein kinase domain-containing protein</fullName>
    </recommendedName>
</protein>
<comment type="caution">
    <text evidence="3">The sequence shown here is derived from an EMBL/GenBank/DDBJ whole genome shotgun (WGS) entry which is preliminary data.</text>
</comment>
<dbReference type="AlphaFoldDB" id="A0A8K0UFS1"/>
<feature type="domain" description="Fungal-type protein kinase" evidence="2">
    <location>
        <begin position="764"/>
        <end position="805"/>
    </location>
</feature>
<evidence type="ECO:0000313" key="4">
    <source>
        <dbReference type="Proteomes" id="UP000813824"/>
    </source>
</evidence>
<organism evidence="3 4">
    <name type="scientific">Cristinia sonorae</name>
    <dbReference type="NCBI Taxonomy" id="1940300"/>
    <lineage>
        <taxon>Eukaryota</taxon>
        <taxon>Fungi</taxon>
        <taxon>Dikarya</taxon>
        <taxon>Basidiomycota</taxon>
        <taxon>Agaricomycotina</taxon>
        <taxon>Agaricomycetes</taxon>
        <taxon>Agaricomycetidae</taxon>
        <taxon>Agaricales</taxon>
        <taxon>Pleurotineae</taxon>
        <taxon>Stephanosporaceae</taxon>
        <taxon>Cristinia</taxon>
    </lineage>
</organism>
<feature type="compositionally biased region" description="Low complexity" evidence="1">
    <location>
        <begin position="363"/>
        <end position="380"/>
    </location>
</feature>
<evidence type="ECO:0000259" key="2">
    <source>
        <dbReference type="Pfam" id="PF17667"/>
    </source>
</evidence>
<proteinExistence type="predicted"/>
<dbReference type="PANTHER" id="PTHR38248:SF2">
    <property type="entry name" value="FUNK1 11"/>
    <property type="match status" value="1"/>
</dbReference>
<feature type="region of interest" description="Disordered" evidence="1">
    <location>
        <begin position="59"/>
        <end position="80"/>
    </location>
</feature>
<evidence type="ECO:0000256" key="1">
    <source>
        <dbReference type="SAM" id="MobiDB-lite"/>
    </source>
</evidence>
<dbReference type="InterPro" id="IPR011009">
    <property type="entry name" value="Kinase-like_dom_sf"/>
</dbReference>
<feature type="compositionally biased region" description="Low complexity" evidence="1">
    <location>
        <begin position="283"/>
        <end position="303"/>
    </location>
</feature>
<dbReference type="Gene3D" id="1.10.510.10">
    <property type="entry name" value="Transferase(Phosphotransferase) domain 1"/>
    <property type="match status" value="1"/>
</dbReference>
<dbReference type="SUPFAM" id="SSF56112">
    <property type="entry name" value="Protein kinase-like (PK-like)"/>
    <property type="match status" value="1"/>
</dbReference>
<dbReference type="PANTHER" id="PTHR38248">
    <property type="entry name" value="FUNK1 6"/>
    <property type="match status" value="1"/>
</dbReference>
<dbReference type="OrthoDB" id="5569250at2759"/>
<sequence>MLSFLPDHLLYSLPPLHYYPPRRYYESDIEVDMSTPGADENISANGHGYTANFIGAHSLAPNRPRPPNTPPRRGVLSESALPATPVTQRLGYTNINKNGSHQNGAVKDYLQALLTDKVNRNYNTVEFIEAVWGLPREELKEPAGGYKLPIDAVNQYIGATYSKIDTDTGSKIIAVERSAYEPLSEIFSNISLQIGAAYRHQQAGLYAIFIVMRDRIVKGHFAHFRPDLLFSWLAAFEKQSWLLASLCGELKKQLATKSITVVENVDIKKVVNLPRKKPEDISEPPASSSTPPAAAPESEPAASRSTKRKAQSMVSHEPPPATKKSRSRGHDNPAPAPVLSRPSKIRSMKKKDGTLPLFHNPQSISMSASSSAPAASAIPATREATKEQSITSNELQIIKYINELGSHGIRSYATGFLIVDYDITLWYIDRMGVVSSTSFDFIQEPHLLVYFIAAVTRANATSLGFSSLLRFPEPSPGRSLTPQTFSQYDGVKMVLPTAQDIDGNVFENVEFLIDVDTGKQSTRRIVPTYGAVGRATVVIPIVTTEVMAKKIHVLASDARTLVAKVSWQSEGRSGEDDTIRDIHKTLTNDPSRKGFLENIVTLKLSMTRTMEEMELPRAKMFGLGKPEVERRVCRVLVMHEYLPLTAVKSVLEFQTVFADVLYGHNAVYEGSNVLHRDVSVNNIMFYYDQIDGEKRVVGVLCDWDLAKKVERPHIDAIKGDLMKALEGLKKIPDDHELKTSETTPPTVQQPSEIVANVGSEMGVQAPRYRTGTGPFIALDILLYNHAPIHLYRHDLESFFWVLVWFVATFKPKSQSCGVIRPWLCNDLASIGKAKLALLNEEPDWEAAIDQNADKAYKVLCKSIDKLRDTVILPLYKEYVKARKTYFDAVKAIEEARESKAEKGVQSLGTSKAPRWGKHATSSKSVDKDIWAKMQREIDATVADRELILTFDSFLQCLE</sequence>
<accession>A0A8K0UFS1</accession>
<name>A0A8K0UFS1_9AGAR</name>
<dbReference type="InterPro" id="IPR040976">
    <property type="entry name" value="Pkinase_fungal"/>
</dbReference>
<reference evidence="3" key="1">
    <citation type="journal article" date="2021" name="New Phytol.">
        <title>Evolutionary innovations through gain and loss of genes in the ectomycorrhizal Boletales.</title>
        <authorList>
            <person name="Wu G."/>
            <person name="Miyauchi S."/>
            <person name="Morin E."/>
            <person name="Kuo A."/>
            <person name="Drula E."/>
            <person name="Varga T."/>
            <person name="Kohler A."/>
            <person name="Feng B."/>
            <person name="Cao Y."/>
            <person name="Lipzen A."/>
            <person name="Daum C."/>
            <person name="Hundley H."/>
            <person name="Pangilinan J."/>
            <person name="Johnson J."/>
            <person name="Barry K."/>
            <person name="LaButti K."/>
            <person name="Ng V."/>
            <person name="Ahrendt S."/>
            <person name="Min B."/>
            <person name="Choi I.G."/>
            <person name="Park H."/>
            <person name="Plett J.M."/>
            <person name="Magnuson J."/>
            <person name="Spatafora J.W."/>
            <person name="Nagy L.G."/>
            <person name="Henrissat B."/>
            <person name="Grigoriev I.V."/>
            <person name="Yang Z.L."/>
            <person name="Xu J."/>
            <person name="Martin F.M."/>
        </authorList>
    </citation>
    <scope>NUCLEOTIDE SEQUENCE</scope>
    <source>
        <strain evidence="3">KKN 215</strain>
    </source>
</reference>
<keyword evidence="4" id="KW-1185">Reference proteome</keyword>
<feature type="region of interest" description="Disordered" evidence="1">
    <location>
        <begin position="276"/>
        <end position="385"/>
    </location>
</feature>
<gene>
    <name evidence="3" type="ORF">BXZ70DRAFT_959636</name>
</gene>
<feature type="domain" description="Fungal-type protein kinase" evidence="2">
    <location>
        <begin position="382"/>
        <end position="712"/>
    </location>
</feature>